<comment type="caution">
    <text evidence="2">The sequence shown here is derived from an EMBL/GenBank/DDBJ whole genome shotgun (WGS) entry which is preliminary data.</text>
</comment>
<dbReference type="EMBL" id="JARKIK010004080">
    <property type="protein sequence ID" value="KAK8718810.1"/>
    <property type="molecule type" value="Genomic_DNA"/>
</dbReference>
<evidence type="ECO:0000313" key="2">
    <source>
        <dbReference type="EMBL" id="KAK8718810.1"/>
    </source>
</evidence>
<evidence type="ECO:0000313" key="3">
    <source>
        <dbReference type="Proteomes" id="UP001445076"/>
    </source>
</evidence>
<feature type="non-terminal residue" evidence="2">
    <location>
        <position position="1"/>
    </location>
</feature>
<feature type="region of interest" description="Disordered" evidence="1">
    <location>
        <begin position="236"/>
        <end position="272"/>
    </location>
</feature>
<dbReference type="AlphaFoldDB" id="A0AAW0VPR2"/>
<dbReference type="Proteomes" id="UP001445076">
    <property type="component" value="Unassembled WGS sequence"/>
</dbReference>
<protein>
    <submittedName>
        <fullName evidence="2">Uncharacterized protein</fullName>
    </submittedName>
</protein>
<sequence>NMILDWRESCNKWVENMVEEKPGISTSVCNFYSAYIRDNPFSCVDKRQFAKVLYSKFPSKKRRQTERGGTIVYQGLDIKTSLRPSRCPTEDGPKILPDSPFSLLRHSKQRAAECSDDAKQEICIDVPSRTLRSKKVGTTLVSNLENVRVPVLNIEEPGTARPKFLRPKPKRRKLIDSIGLSDKEKDLLNTDSNGNSTLLVKDKREENEVIEESLLKLDYCTSRPLLPQLLELNENHSKSDVQPKQQSEISPTSSSSAKHQSEISPTSNSKAKEWINKKMVMAHQWVDKNLVHKKGVTTESSRIVRAYARDNPNDSLLPTS</sequence>
<organism evidence="2 3">
    <name type="scientific">Cherax quadricarinatus</name>
    <name type="common">Australian red claw crayfish</name>
    <dbReference type="NCBI Taxonomy" id="27406"/>
    <lineage>
        <taxon>Eukaryota</taxon>
        <taxon>Metazoa</taxon>
        <taxon>Ecdysozoa</taxon>
        <taxon>Arthropoda</taxon>
        <taxon>Crustacea</taxon>
        <taxon>Multicrustacea</taxon>
        <taxon>Malacostraca</taxon>
        <taxon>Eumalacostraca</taxon>
        <taxon>Eucarida</taxon>
        <taxon>Decapoda</taxon>
        <taxon>Pleocyemata</taxon>
        <taxon>Astacidea</taxon>
        <taxon>Parastacoidea</taxon>
        <taxon>Parastacidae</taxon>
        <taxon>Cherax</taxon>
    </lineage>
</organism>
<evidence type="ECO:0000256" key="1">
    <source>
        <dbReference type="SAM" id="MobiDB-lite"/>
    </source>
</evidence>
<name>A0AAW0VPR2_CHEQU</name>
<gene>
    <name evidence="2" type="ORF">OTU49_014453</name>
</gene>
<feature type="compositionally biased region" description="Low complexity" evidence="1">
    <location>
        <begin position="247"/>
        <end position="256"/>
    </location>
</feature>
<reference evidence="2 3" key="1">
    <citation type="journal article" date="2024" name="BMC Genomics">
        <title>Genome assembly of redclaw crayfish (Cherax quadricarinatus) provides insights into its immune adaptation and hypoxia tolerance.</title>
        <authorList>
            <person name="Liu Z."/>
            <person name="Zheng J."/>
            <person name="Li H."/>
            <person name="Fang K."/>
            <person name="Wang S."/>
            <person name="He J."/>
            <person name="Zhou D."/>
            <person name="Weng S."/>
            <person name="Chi M."/>
            <person name="Gu Z."/>
            <person name="He J."/>
            <person name="Li F."/>
            <person name="Wang M."/>
        </authorList>
    </citation>
    <scope>NUCLEOTIDE SEQUENCE [LARGE SCALE GENOMIC DNA]</scope>
    <source>
        <strain evidence="2">ZL_2023a</strain>
    </source>
</reference>
<keyword evidence="3" id="KW-1185">Reference proteome</keyword>
<proteinExistence type="predicted"/>
<feature type="non-terminal residue" evidence="2">
    <location>
        <position position="320"/>
    </location>
</feature>
<accession>A0AAW0VPR2</accession>